<protein>
    <recommendedName>
        <fullName evidence="6">DUF1795 domain-containing protein</fullName>
    </recommendedName>
</protein>
<evidence type="ECO:0000313" key="4">
    <source>
        <dbReference type="Proteomes" id="UP000464675"/>
    </source>
</evidence>
<reference evidence="3 4" key="1">
    <citation type="submission" date="2020-01" db="EMBL/GenBank/DDBJ databases">
        <title>The possibility of degradation of plastic by Microbulbifer hydrolyticus IRE-31.</title>
        <authorList>
            <person name="Liu L."/>
        </authorList>
    </citation>
    <scope>NUCLEOTIDE SEQUENCE [LARGE SCALE GENOMIC DNA]</scope>
    <source>
        <strain evidence="3 4">IRE-31</strain>
    </source>
</reference>
<dbReference type="RefSeq" id="WP_161857830.1">
    <property type="nucleotide sequence ID" value="NZ_CP047491.1"/>
</dbReference>
<dbReference type="Proteomes" id="UP000563601">
    <property type="component" value="Unassembled WGS sequence"/>
</dbReference>
<gene>
    <name evidence="3" type="ORF">GTQ55_05470</name>
    <name evidence="2" type="ORF">HNQ53_003492</name>
</gene>
<organism evidence="2 5">
    <name type="scientific">Microbulbifer hydrolyticus</name>
    <dbReference type="NCBI Taxonomy" id="48074"/>
    <lineage>
        <taxon>Bacteria</taxon>
        <taxon>Pseudomonadati</taxon>
        <taxon>Pseudomonadota</taxon>
        <taxon>Gammaproteobacteria</taxon>
        <taxon>Cellvibrionales</taxon>
        <taxon>Microbulbiferaceae</taxon>
        <taxon>Microbulbifer</taxon>
    </lineage>
</organism>
<feature type="chain" id="PRO_5044645583" description="DUF1795 domain-containing protein" evidence="1">
    <location>
        <begin position="19"/>
        <end position="175"/>
    </location>
</feature>
<sequence>MKRVIFLIFALITASATAQEFVYTHEKSGLSIKNISGVNSIESSGDRISFQLEDNRFMVTGLLLPASKNSAFPMAEKMNELLSKSIKKRYPDLEVTDRSDVNVNFANKPIMGSLYQSRYNSGTMDLCDLNVVHPVENNYYLIITLTTADIGCADHYDTLMSNLRSIYQQVHTTKI</sequence>
<dbReference type="AlphaFoldDB" id="A0A6P1TA45"/>
<reference evidence="2 5" key="2">
    <citation type="submission" date="2020-08" db="EMBL/GenBank/DDBJ databases">
        <title>Genomic Encyclopedia of Type Strains, Phase IV (KMG-IV): sequencing the most valuable type-strain genomes for metagenomic binning, comparative biology and taxonomic classification.</title>
        <authorList>
            <person name="Goeker M."/>
        </authorList>
    </citation>
    <scope>NUCLEOTIDE SEQUENCE [LARGE SCALE GENOMIC DNA]</scope>
    <source>
        <strain evidence="2 5">DSM 11525</strain>
    </source>
</reference>
<evidence type="ECO:0000313" key="3">
    <source>
        <dbReference type="EMBL" id="QHQ38496.1"/>
    </source>
</evidence>
<dbReference type="Proteomes" id="UP000464675">
    <property type="component" value="Chromosome"/>
</dbReference>
<dbReference type="EMBL" id="JACHHR010000007">
    <property type="protein sequence ID" value="MBB5213244.1"/>
    <property type="molecule type" value="Genomic_DNA"/>
</dbReference>
<keyword evidence="1" id="KW-0732">Signal</keyword>
<evidence type="ECO:0000256" key="1">
    <source>
        <dbReference type="SAM" id="SignalP"/>
    </source>
</evidence>
<name>A0A6P1TA45_9GAMM</name>
<proteinExistence type="predicted"/>
<accession>A0A6P1TA45</accession>
<feature type="signal peptide" evidence="1">
    <location>
        <begin position="1"/>
        <end position="18"/>
    </location>
</feature>
<dbReference type="EMBL" id="CP047491">
    <property type="protein sequence ID" value="QHQ38496.1"/>
    <property type="molecule type" value="Genomic_DNA"/>
</dbReference>
<evidence type="ECO:0000313" key="5">
    <source>
        <dbReference type="Proteomes" id="UP000563601"/>
    </source>
</evidence>
<evidence type="ECO:0008006" key="6">
    <source>
        <dbReference type="Google" id="ProtNLM"/>
    </source>
</evidence>
<evidence type="ECO:0000313" key="2">
    <source>
        <dbReference type="EMBL" id="MBB5213244.1"/>
    </source>
</evidence>
<keyword evidence="4" id="KW-1185">Reference proteome</keyword>